<protein>
    <recommendedName>
        <fullName evidence="3">Anaphase-promoting complex subunit 4 WD40 domain-containing protein</fullName>
    </recommendedName>
</protein>
<dbReference type="InterPro" id="IPR036322">
    <property type="entry name" value="WD40_repeat_dom_sf"/>
</dbReference>
<evidence type="ECO:0008006" key="3">
    <source>
        <dbReference type="Google" id="ProtNLM"/>
    </source>
</evidence>
<evidence type="ECO:0000313" key="1">
    <source>
        <dbReference type="EMBL" id="KAK5245492.1"/>
    </source>
</evidence>
<gene>
    <name evidence="1" type="ORF">LTR16_007295</name>
</gene>
<dbReference type="InterPro" id="IPR015943">
    <property type="entry name" value="WD40/YVTN_repeat-like_dom_sf"/>
</dbReference>
<reference evidence="1 2" key="1">
    <citation type="submission" date="2023-08" db="EMBL/GenBank/DDBJ databases">
        <title>Black Yeasts Isolated from many extreme environments.</title>
        <authorList>
            <person name="Coleine C."/>
            <person name="Stajich J.E."/>
            <person name="Selbmann L."/>
        </authorList>
    </citation>
    <scope>NUCLEOTIDE SEQUENCE [LARGE SCALE GENOMIC DNA]</scope>
    <source>
        <strain evidence="1 2">CCFEE 536</strain>
    </source>
</reference>
<organism evidence="1 2">
    <name type="scientific">Cryomyces antarcticus</name>
    <dbReference type="NCBI Taxonomy" id="329879"/>
    <lineage>
        <taxon>Eukaryota</taxon>
        <taxon>Fungi</taxon>
        <taxon>Dikarya</taxon>
        <taxon>Ascomycota</taxon>
        <taxon>Pezizomycotina</taxon>
        <taxon>Dothideomycetes</taxon>
        <taxon>Dothideomycetes incertae sedis</taxon>
        <taxon>Cryomyces</taxon>
    </lineage>
</organism>
<dbReference type="Gene3D" id="2.130.10.10">
    <property type="entry name" value="YVTN repeat-like/Quinoprotein amine dehydrogenase"/>
    <property type="match status" value="1"/>
</dbReference>
<comment type="caution">
    <text evidence="1">The sequence shown here is derived from an EMBL/GenBank/DDBJ whole genome shotgun (WGS) entry which is preliminary data.</text>
</comment>
<sequence>MEAAIRWSPHSKEDQQRFLIVDVDGNRLRLCQISSIDENKITFEQIAQREKLPNFTAFDWSKTTESLVAIGSTSGEAALVRIDANEESPSLGLLRSFPMKHQRKCNSITFSIDNLLATGLDR</sequence>
<name>A0ABR0LV70_9PEZI</name>
<evidence type="ECO:0000313" key="2">
    <source>
        <dbReference type="Proteomes" id="UP001357485"/>
    </source>
</evidence>
<dbReference type="EMBL" id="JAVRRA010009737">
    <property type="protein sequence ID" value="KAK5245492.1"/>
    <property type="molecule type" value="Genomic_DNA"/>
</dbReference>
<feature type="non-terminal residue" evidence="1">
    <location>
        <position position="122"/>
    </location>
</feature>
<keyword evidence="2" id="KW-1185">Reference proteome</keyword>
<accession>A0ABR0LV70</accession>
<dbReference type="Proteomes" id="UP001357485">
    <property type="component" value="Unassembled WGS sequence"/>
</dbReference>
<dbReference type="SUPFAM" id="SSF50978">
    <property type="entry name" value="WD40 repeat-like"/>
    <property type="match status" value="1"/>
</dbReference>
<proteinExistence type="predicted"/>